<gene>
    <name evidence="3" type="ORF">GCM10009606_44490</name>
</gene>
<evidence type="ECO:0000259" key="2">
    <source>
        <dbReference type="Pfam" id="PF01471"/>
    </source>
</evidence>
<keyword evidence="4" id="KW-1185">Reference proteome</keyword>
<feature type="region of interest" description="Disordered" evidence="1">
    <location>
        <begin position="302"/>
        <end position="321"/>
    </location>
</feature>
<feature type="domain" description="Peptidoglycan binding-like" evidence="2">
    <location>
        <begin position="319"/>
        <end position="351"/>
    </location>
</feature>
<dbReference type="EMBL" id="BAAAJE010000030">
    <property type="protein sequence ID" value="GAA1161624.1"/>
    <property type="molecule type" value="Genomic_DNA"/>
</dbReference>
<dbReference type="InterPro" id="IPR036365">
    <property type="entry name" value="PGBD-like_sf"/>
</dbReference>
<dbReference type="Gene3D" id="1.10.530.10">
    <property type="match status" value="1"/>
</dbReference>
<sequence length="538" mass="53574">MSFLGADTDELRDAGQVCQDGKETTDQVIAYLRALIAILRAASFFSGGASAAYATYLETVVVPWLQKISMALGLFAQVLNANAEAQDQASNGQSVDFGSLPTYPPQTTGDSSVTPFTGSVIGQAVAAIGVVGAIANAIDAIDGDQGTGNADSVQRASGPTTIGHAIGVDGTNAAHAVAGDRAHVPDGGQGVGGGHAPTGGGAAGGGAAAPAGGHGSLGASTIGGSAVGGDGVNADGTPTSHESGSTAGGFGGATPGADTLGHTGDAAQATGGSPSYGAAAGIAGGAAAAGIGGAALAARSSGGDQRIDQIAGRNGRGSSGAEVRELQQRLTESGYDTKGVDGQWGPNTQAAFDAYRADHPMPVQAGSGYTSPSGYDYNRITGVRGNANVTPEFLRGVEGVAQRVGARPEHLLAAMSFETGGTFAADVRNPHSSATGLIQFMDTTARGLGTTTADLARMTPTEQLTYVERYFEPFRGRLGDLESVYTSILSGHPHAAGETLFSQGSAAYAANAPLDFDHDGRITTDEATSAVRRRMGGQ</sequence>
<proteinExistence type="predicted"/>
<feature type="compositionally biased region" description="Gly residues" evidence="1">
    <location>
        <begin position="187"/>
        <end position="211"/>
    </location>
</feature>
<organism evidence="3 4">
    <name type="scientific">Nocardioides aquiterrae</name>
    <dbReference type="NCBI Taxonomy" id="203799"/>
    <lineage>
        <taxon>Bacteria</taxon>
        <taxon>Bacillati</taxon>
        <taxon>Actinomycetota</taxon>
        <taxon>Actinomycetes</taxon>
        <taxon>Propionibacteriales</taxon>
        <taxon>Nocardioidaceae</taxon>
        <taxon>Nocardioides</taxon>
    </lineage>
</organism>
<feature type="region of interest" description="Disordered" evidence="1">
    <location>
        <begin position="228"/>
        <end position="268"/>
    </location>
</feature>
<dbReference type="SUPFAM" id="SSF47090">
    <property type="entry name" value="PGBD-like"/>
    <property type="match status" value="1"/>
</dbReference>
<comment type="caution">
    <text evidence="3">The sequence shown here is derived from an EMBL/GenBank/DDBJ whole genome shotgun (WGS) entry which is preliminary data.</text>
</comment>
<evidence type="ECO:0000256" key="1">
    <source>
        <dbReference type="SAM" id="MobiDB-lite"/>
    </source>
</evidence>
<dbReference type="Proteomes" id="UP001499979">
    <property type="component" value="Unassembled WGS sequence"/>
</dbReference>
<dbReference type="Gene3D" id="1.10.101.10">
    <property type="entry name" value="PGBD-like superfamily/PGBD"/>
    <property type="match status" value="1"/>
</dbReference>
<evidence type="ECO:0000313" key="4">
    <source>
        <dbReference type="Proteomes" id="UP001499979"/>
    </source>
</evidence>
<name>A0ABP4FEL4_9ACTN</name>
<dbReference type="InterPro" id="IPR036366">
    <property type="entry name" value="PGBDSf"/>
</dbReference>
<dbReference type="Pfam" id="PF01471">
    <property type="entry name" value="PG_binding_1"/>
    <property type="match status" value="1"/>
</dbReference>
<feature type="region of interest" description="Disordered" evidence="1">
    <location>
        <begin position="181"/>
        <end position="211"/>
    </location>
</feature>
<protein>
    <recommendedName>
        <fullName evidence="2">Peptidoglycan binding-like domain-containing protein</fullName>
    </recommendedName>
</protein>
<dbReference type="RefSeq" id="WP_343910366.1">
    <property type="nucleotide sequence ID" value="NZ_BAAAJE010000030.1"/>
</dbReference>
<dbReference type="SUPFAM" id="SSF53955">
    <property type="entry name" value="Lysozyme-like"/>
    <property type="match status" value="1"/>
</dbReference>
<evidence type="ECO:0000313" key="3">
    <source>
        <dbReference type="EMBL" id="GAA1161624.1"/>
    </source>
</evidence>
<reference evidence="4" key="1">
    <citation type="journal article" date="2019" name="Int. J. Syst. Evol. Microbiol.">
        <title>The Global Catalogue of Microorganisms (GCM) 10K type strain sequencing project: providing services to taxonomists for standard genome sequencing and annotation.</title>
        <authorList>
            <consortium name="The Broad Institute Genomics Platform"/>
            <consortium name="The Broad Institute Genome Sequencing Center for Infectious Disease"/>
            <person name="Wu L."/>
            <person name="Ma J."/>
        </authorList>
    </citation>
    <scope>NUCLEOTIDE SEQUENCE [LARGE SCALE GENOMIC DNA]</scope>
    <source>
        <strain evidence="4">JCM 11813</strain>
    </source>
</reference>
<dbReference type="InterPro" id="IPR023346">
    <property type="entry name" value="Lysozyme-like_dom_sf"/>
</dbReference>
<dbReference type="InterPro" id="IPR002477">
    <property type="entry name" value="Peptidoglycan-bd-like"/>
</dbReference>
<accession>A0ABP4FEL4</accession>